<keyword evidence="4" id="KW-0479">Metal-binding</keyword>
<dbReference type="GO" id="GO:0005737">
    <property type="term" value="C:cytoplasm"/>
    <property type="evidence" value="ECO:0007669"/>
    <property type="project" value="UniProtKB-SubCell"/>
</dbReference>
<dbReference type="PANTHER" id="PTHR14202:SF0">
    <property type="entry name" value="RNA-BINDING PROTEIN RO60"/>
    <property type="match status" value="1"/>
</dbReference>
<dbReference type="Proteomes" id="UP000569914">
    <property type="component" value="Unassembled WGS sequence"/>
</dbReference>
<evidence type="ECO:0000256" key="5">
    <source>
        <dbReference type="ARBA" id="ARBA00022884"/>
    </source>
</evidence>
<comment type="similarity">
    <text evidence="2">Belongs to the Ro 60 kDa family.</text>
</comment>
<dbReference type="Pfam" id="PF05731">
    <property type="entry name" value="TROVE"/>
    <property type="match status" value="2"/>
</dbReference>
<evidence type="ECO:0000256" key="2">
    <source>
        <dbReference type="ARBA" id="ARBA00007814"/>
    </source>
</evidence>
<dbReference type="GO" id="GO:1990904">
    <property type="term" value="C:ribonucleoprotein complex"/>
    <property type="evidence" value="ECO:0007669"/>
    <property type="project" value="UniProtKB-KW"/>
</dbReference>
<feature type="domain" description="TROVE" evidence="8">
    <location>
        <begin position="29"/>
        <end position="365"/>
    </location>
</feature>
<evidence type="ECO:0000256" key="7">
    <source>
        <dbReference type="SAM" id="MobiDB-lite"/>
    </source>
</evidence>
<protein>
    <submittedName>
        <fullName evidence="9">60 kDa SS-A/Ro ribonucleoprotein</fullName>
    </submittedName>
</protein>
<keyword evidence="3" id="KW-0963">Cytoplasm</keyword>
<feature type="compositionally biased region" description="Polar residues" evidence="7">
    <location>
        <begin position="12"/>
        <end position="23"/>
    </location>
</feature>
<gene>
    <name evidence="9" type="ORF">BKA15_005754</name>
</gene>
<dbReference type="InterPro" id="IPR036465">
    <property type="entry name" value="vWFA_dom_sf"/>
</dbReference>
<keyword evidence="10" id="KW-1185">Reference proteome</keyword>
<sequence length="542" mass="59610">MIMTYGSDPLTRISTRRTPQSRPATPDQVPNHAGGHVFEITPEQRLRRFLIIGTDGGTYYQDEAELTRENAQVVIDFAAEDPVRLVEIVREVSLAGRAPKQNPTIFALAVAAAADRPEGRAAAFAAMPEVLRTGTHLMLFAKYVQQFRGWGSGLMRAGRRWYEAKDIDALTYQLVKYRSREGFSQRDLLRLIHPKTDDQLRNALYRWVTQDELSYQLPRLVHGFVAAQAAASAADWVRLIKDYGLSWEMLPDAALTEREVWQALVEVGLPMTALIRQLPRLTRLEVIGNALRDGDRTIDVVAQLTDPELLSRARIHPFNVLVALRTYAAGRSFRGSSTWTPARPVLDALDAAFYASFGNVVPANRRTMIGLDVSGSMGVTIAGSPLTAREASAAMSMITVATEPRTAVYGFTAGGAGWRSAALTELAIGPRQRLENVIDSVSRLPFGGTDCALPMIKALEDGLEVDTFMILTDNDTWAGQIHPHQALQAYRRETDIAARLVIWAMTSSGFSIADPADRGMMDLVGVDSASPQLVADFSRGDI</sequence>
<dbReference type="InterPro" id="IPR008858">
    <property type="entry name" value="TROVE_dom"/>
</dbReference>
<dbReference type="AlphaFoldDB" id="A0A7Y9ICY0"/>
<comment type="subcellular location">
    <subcellularLocation>
        <location evidence="1">Cytoplasm</location>
    </subcellularLocation>
</comment>
<evidence type="ECO:0000256" key="1">
    <source>
        <dbReference type="ARBA" id="ARBA00004496"/>
    </source>
</evidence>
<keyword evidence="6 9" id="KW-0687">Ribonucleoprotein</keyword>
<name>A0A7Y9ICY0_9ACTN</name>
<evidence type="ECO:0000313" key="10">
    <source>
        <dbReference type="Proteomes" id="UP000569914"/>
    </source>
</evidence>
<keyword evidence="5" id="KW-0694">RNA-binding</keyword>
<organism evidence="9 10">
    <name type="scientific">Microlunatus parietis</name>
    <dbReference type="NCBI Taxonomy" id="682979"/>
    <lineage>
        <taxon>Bacteria</taxon>
        <taxon>Bacillati</taxon>
        <taxon>Actinomycetota</taxon>
        <taxon>Actinomycetes</taxon>
        <taxon>Propionibacteriales</taxon>
        <taxon>Propionibacteriaceae</taxon>
        <taxon>Microlunatus</taxon>
    </lineage>
</organism>
<evidence type="ECO:0000313" key="9">
    <source>
        <dbReference type="EMBL" id="NYE74425.1"/>
    </source>
</evidence>
<dbReference type="SUPFAM" id="SSF53300">
    <property type="entry name" value="vWA-like"/>
    <property type="match status" value="1"/>
</dbReference>
<comment type="caution">
    <text evidence="9">The sequence shown here is derived from an EMBL/GenBank/DDBJ whole genome shotgun (WGS) entry which is preliminary data.</text>
</comment>
<dbReference type="Pfam" id="PF25045">
    <property type="entry name" value="vWA_Ro60"/>
    <property type="match status" value="1"/>
</dbReference>
<dbReference type="InterPro" id="IPR056800">
    <property type="entry name" value="vWA_Ro60"/>
</dbReference>
<evidence type="ECO:0000256" key="4">
    <source>
        <dbReference type="ARBA" id="ARBA00022723"/>
    </source>
</evidence>
<dbReference type="GO" id="GO:0046872">
    <property type="term" value="F:metal ion binding"/>
    <property type="evidence" value="ECO:0007669"/>
    <property type="project" value="UniProtKB-KW"/>
</dbReference>
<proteinExistence type="inferred from homology"/>
<accession>A0A7Y9ICY0</accession>
<evidence type="ECO:0000256" key="3">
    <source>
        <dbReference type="ARBA" id="ARBA00022490"/>
    </source>
</evidence>
<dbReference type="SUPFAM" id="SSF140864">
    <property type="entry name" value="TROVE domain-like"/>
    <property type="match status" value="1"/>
</dbReference>
<feature type="region of interest" description="Disordered" evidence="7">
    <location>
        <begin position="1"/>
        <end position="35"/>
    </location>
</feature>
<dbReference type="EMBL" id="JACCBU010000001">
    <property type="protein sequence ID" value="NYE74425.1"/>
    <property type="molecule type" value="Genomic_DNA"/>
</dbReference>
<dbReference type="Gene3D" id="3.40.50.410">
    <property type="entry name" value="von Willebrand factor, type A domain"/>
    <property type="match status" value="2"/>
</dbReference>
<dbReference type="GO" id="GO:0003723">
    <property type="term" value="F:RNA binding"/>
    <property type="evidence" value="ECO:0007669"/>
    <property type="project" value="UniProtKB-KW"/>
</dbReference>
<evidence type="ECO:0000259" key="8">
    <source>
        <dbReference type="PROSITE" id="PS50988"/>
    </source>
</evidence>
<dbReference type="PANTHER" id="PTHR14202">
    <property type="entry name" value="60 KDA RIBONUCLEOPROTEIN SSA/RO"/>
    <property type="match status" value="1"/>
</dbReference>
<reference evidence="9 10" key="1">
    <citation type="submission" date="2020-07" db="EMBL/GenBank/DDBJ databases">
        <title>Sequencing the genomes of 1000 actinobacteria strains.</title>
        <authorList>
            <person name="Klenk H.-P."/>
        </authorList>
    </citation>
    <scope>NUCLEOTIDE SEQUENCE [LARGE SCALE GENOMIC DNA]</scope>
    <source>
        <strain evidence="9 10">DSM 22083</strain>
    </source>
</reference>
<dbReference type="InterPro" id="IPR037214">
    <property type="entry name" value="TROVE_dom_sf"/>
</dbReference>
<dbReference type="PROSITE" id="PS50988">
    <property type="entry name" value="TROVE"/>
    <property type="match status" value="1"/>
</dbReference>
<dbReference type="InterPro" id="IPR040322">
    <property type="entry name" value="TROVE2"/>
</dbReference>
<evidence type="ECO:0000256" key="6">
    <source>
        <dbReference type="ARBA" id="ARBA00023274"/>
    </source>
</evidence>